<name>A0A1T5JBZ4_9MICO</name>
<reference evidence="1 2" key="1">
    <citation type="submission" date="2017-02" db="EMBL/GenBank/DDBJ databases">
        <authorList>
            <person name="Peterson S.W."/>
        </authorList>
    </citation>
    <scope>NUCLEOTIDE SEQUENCE [LARGE SCALE GENOMIC DNA]</scope>
    <source>
        <strain evidence="1 2">DSM 21481</strain>
    </source>
</reference>
<gene>
    <name evidence="1" type="ORF">SAMN04324258_1235</name>
</gene>
<sequence length="290" mass="31925">MTLTGRPDPDAFLVPGAVFVPGAMAHQLSAELMLPLGEPRGRHLSPDVLGLTWTTSPTGWTTLDAEKVTAEVVTEPMVHPTPLGYRARATELRSLRGTVRDLAHAASRVVHRSQQPRRPVSESLVGGPGRVRDCCAREGPLRDAFLRFVHPPRACASARMSPARGTLRRMTLTITTATVTRRLSDVVLAWTLSDIPPDDAMVTMTITFVDEAGARIRQLGFKLDYSRWVASFVFDHVGVRNEYIQAKPQRVGDRWTIVFPLEALDGIESGRWRADLSVDSYDAPSVHGTL</sequence>
<accession>A0A1T5JBZ4</accession>
<organism evidence="1 2">
    <name type="scientific">Krasilnikoviella flava</name>
    <dbReference type="NCBI Taxonomy" id="526729"/>
    <lineage>
        <taxon>Bacteria</taxon>
        <taxon>Bacillati</taxon>
        <taxon>Actinomycetota</taxon>
        <taxon>Actinomycetes</taxon>
        <taxon>Micrococcales</taxon>
        <taxon>Promicromonosporaceae</taxon>
        <taxon>Krasilnikoviella</taxon>
    </lineage>
</organism>
<dbReference type="EMBL" id="FUZQ01000002">
    <property type="protein sequence ID" value="SKC48733.1"/>
    <property type="molecule type" value="Genomic_DNA"/>
</dbReference>
<keyword evidence="2" id="KW-1185">Reference proteome</keyword>
<dbReference type="STRING" id="526729.SAMN04324258_1235"/>
<dbReference type="AlphaFoldDB" id="A0A1T5JBZ4"/>
<evidence type="ECO:0000313" key="2">
    <source>
        <dbReference type="Proteomes" id="UP000189777"/>
    </source>
</evidence>
<dbReference type="Proteomes" id="UP000189777">
    <property type="component" value="Unassembled WGS sequence"/>
</dbReference>
<proteinExistence type="predicted"/>
<protein>
    <submittedName>
        <fullName evidence="1">Uncharacterized protein</fullName>
    </submittedName>
</protein>
<evidence type="ECO:0000313" key="1">
    <source>
        <dbReference type="EMBL" id="SKC48733.1"/>
    </source>
</evidence>